<evidence type="ECO:0000256" key="2">
    <source>
        <dbReference type="ARBA" id="ARBA00022679"/>
    </source>
</evidence>
<comment type="subunit">
    <text evidence="6 8">The RNAP catalytic core consists of 2 alpha, 1 beta, 1 beta' and 1 omega subunit. When a sigma factor is associated with the core the holoenzyme is formed, which can initiate transcription.</text>
</comment>
<dbReference type="HAMAP" id="MF_01321">
    <property type="entry name" value="RNApol_bact_RpoB"/>
    <property type="match status" value="1"/>
</dbReference>
<dbReference type="InterPro" id="IPR042107">
    <property type="entry name" value="DNA-dir_RNA_pol_bsu_ext_1_sf"/>
</dbReference>
<comment type="catalytic activity">
    <reaction evidence="5 6 8">
        <text>RNA(n) + a ribonucleoside 5'-triphosphate = RNA(n+1) + diphosphate</text>
        <dbReference type="Rhea" id="RHEA:21248"/>
        <dbReference type="Rhea" id="RHEA-COMP:14527"/>
        <dbReference type="Rhea" id="RHEA-COMP:17342"/>
        <dbReference type="ChEBI" id="CHEBI:33019"/>
        <dbReference type="ChEBI" id="CHEBI:61557"/>
        <dbReference type="ChEBI" id="CHEBI:140395"/>
        <dbReference type="EC" id="2.7.7.6"/>
    </reaction>
</comment>
<keyword evidence="2 6" id="KW-0808">Transferase</keyword>
<dbReference type="Gene3D" id="3.90.1100.10">
    <property type="match status" value="2"/>
</dbReference>
<evidence type="ECO:0000256" key="5">
    <source>
        <dbReference type="ARBA" id="ARBA00048552"/>
    </source>
</evidence>
<feature type="domain" description="RNA polymerase Rpb2" evidence="10">
    <location>
        <begin position="1319"/>
        <end position="1393"/>
    </location>
</feature>
<keyword evidence="16" id="KW-1185">Reference proteome</keyword>
<gene>
    <name evidence="6 15" type="primary">rpoB</name>
    <name evidence="15" type="ORF">ACFQPS_13640</name>
</gene>
<evidence type="ECO:0000256" key="7">
    <source>
        <dbReference type="RuleBase" id="RU000434"/>
    </source>
</evidence>
<dbReference type="Pfam" id="PF04560">
    <property type="entry name" value="RNA_pol_Rpb2_7"/>
    <property type="match status" value="1"/>
</dbReference>
<dbReference type="SUPFAM" id="SSF64484">
    <property type="entry name" value="beta and beta-prime subunits of DNA dependent RNA-polymerase"/>
    <property type="match status" value="1"/>
</dbReference>
<feature type="domain" description="DNA-directed RNA polymerase subunit 2 hybrid-binding" evidence="9">
    <location>
        <begin position="751"/>
        <end position="1317"/>
    </location>
</feature>
<organism evidence="15 16">
    <name type="scientific">Rhodocista pekingensis</name>
    <dbReference type="NCBI Taxonomy" id="201185"/>
    <lineage>
        <taxon>Bacteria</taxon>
        <taxon>Pseudomonadati</taxon>
        <taxon>Pseudomonadota</taxon>
        <taxon>Alphaproteobacteria</taxon>
        <taxon>Rhodospirillales</taxon>
        <taxon>Azospirillaceae</taxon>
        <taxon>Rhodocista</taxon>
    </lineage>
</organism>
<dbReference type="Pfam" id="PF04563">
    <property type="entry name" value="RNA_pol_Rpb2_1"/>
    <property type="match status" value="1"/>
</dbReference>
<evidence type="ECO:0000256" key="3">
    <source>
        <dbReference type="ARBA" id="ARBA00022695"/>
    </source>
</evidence>
<dbReference type="InterPro" id="IPR014724">
    <property type="entry name" value="RNA_pol_RPB2_OB-fold"/>
</dbReference>
<protein>
    <recommendedName>
        <fullName evidence="6 8">DNA-directed RNA polymerase subunit beta</fullName>
        <shortName evidence="6">RNAP subunit beta</shortName>
        <ecNumber evidence="6 8">2.7.7.6</ecNumber>
    </recommendedName>
    <alternativeName>
        <fullName evidence="6">RNA polymerase subunit beta</fullName>
    </alternativeName>
    <alternativeName>
        <fullName evidence="6">Transcriptase subunit beta</fullName>
    </alternativeName>
</protein>
<dbReference type="Pfam" id="PF04565">
    <property type="entry name" value="RNA_pol_Rpb2_3"/>
    <property type="match status" value="1"/>
</dbReference>
<evidence type="ECO:0000313" key="15">
    <source>
        <dbReference type="EMBL" id="MFC7334206.1"/>
    </source>
</evidence>
<evidence type="ECO:0000259" key="14">
    <source>
        <dbReference type="Pfam" id="PF10385"/>
    </source>
</evidence>
<dbReference type="Gene3D" id="2.40.270.10">
    <property type="entry name" value="DNA-directed RNA polymerase, subunit 2, domain 6"/>
    <property type="match status" value="2"/>
</dbReference>
<dbReference type="InterPro" id="IPR007642">
    <property type="entry name" value="RNA_pol_Rpb2_2"/>
</dbReference>
<dbReference type="Proteomes" id="UP001596456">
    <property type="component" value="Unassembled WGS sequence"/>
</dbReference>
<evidence type="ECO:0000259" key="10">
    <source>
        <dbReference type="Pfam" id="PF04560"/>
    </source>
</evidence>
<dbReference type="Gene3D" id="3.90.1110.10">
    <property type="entry name" value="RNA polymerase Rpb2, domain 2"/>
    <property type="match status" value="2"/>
</dbReference>
<feature type="domain" description="RNA polymerase Rpb2" evidence="11">
    <location>
        <begin position="381"/>
        <end position="487"/>
    </location>
</feature>
<keyword evidence="3 6" id="KW-0548">Nucleotidyltransferase</keyword>
<dbReference type="Pfam" id="PF04561">
    <property type="entry name" value="RNA_pol_Rpb2_2"/>
    <property type="match status" value="1"/>
</dbReference>
<dbReference type="InterPro" id="IPR007644">
    <property type="entry name" value="RNA_pol_bsu_protrusion"/>
</dbReference>
<dbReference type="Gene3D" id="3.90.1800.10">
    <property type="entry name" value="RNA polymerase alpha subunit dimerisation domain"/>
    <property type="match status" value="1"/>
</dbReference>
<dbReference type="PANTHER" id="PTHR20856">
    <property type="entry name" value="DNA-DIRECTED RNA POLYMERASE I SUBUNIT 2"/>
    <property type="match status" value="1"/>
</dbReference>
<dbReference type="RefSeq" id="WP_377359779.1">
    <property type="nucleotide sequence ID" value="NZ_JBHTCM010000013.1"/>
</dbReference>
<comment type="similarity">
    <text evidence="6 7">Belongs to the RNA polymerase beta chain family.</text>
</comment>
<sequence length="1397" mass="156389">MAKSFTGRKRIRKSFGRIPEVTRMPNLIEVQRSSYDHFLQMDVPPEKRANVGLQEVFKSVFPIKDFSERAVLDFVRYELEQPKYDVEECQQRGMTFAAPLKVTLRLTVFDVDEDTGLRSIRDIKEQDVYMGDMPLMTANGTFIINGTERVIVSQMHRSPGVFFDHDKGKTHSSGKYLFAARVIPYRGSWLDFEFDAKDIVYVRIDRRRKLPATTLLYALDGADSAELRAERRALGKDLLPYEAQGMAKEEILGYFYETITYQRAADGWKTGFDAERMKGQKLLTDLVDARTGEVLASRDTKLTPRLIRKLQDQGLQEIKVAIEDIIGRYLAIDIIDEKTGEVIYEAGDELSATALERLEKMGVEELPVLNVDHLNIGAYIRNTMAADRNASREDALIDIYRVMRPGEPPTLESAEALFAGLFFDQERYDLSAVGRVKMNARLGFETDDQMRVLRKEDILKILKILVELKDGRGEIDDIDHLGNRRVRSVGELMENQYRVGLLRMERAIRERMSSVEIDTVMPHDLINAKPAAAAVREFFGSSQLSQFMDQTNPLSEITHKRRLSALGPGGLTRERAGFEVRDVHPTHYGRICPIETPEGPNIGLINSLATYARVNQYGFIESPYRKVIDGRVTDEVVYLSAMEEGRYTVAEANAPLDAGNRFADPLVSCRKGGEYLLVRPDMIDLIDVSPKQLVSVAAALIPFLENDDANRALMGSNMQRQAVPLIKADSPLVGTGMEATVARDSGVTIVTRRAGIVDQVDATRIVIRATEDTDPAAPGVDIYNLLKFQRSNQNTCINQKPLVKVGDRVQKGDIIADGPSTDLGELALGRNVLVAFMPWNGYNFEDSILISERIVRDDVFTSIHIEEFEVMARDTKLGQEEITRDIPNVGEEALKNLDEAGIVYIGAEVRPGDILVGKVTPKGESPMTPEEKLLRAIFGEKASDVRDTSLRLPPGVAGTVVEVRVFSRRGVDKDERALAIERAEIEKLAKDRDDEKAILERSFYTRLKELLLGQRTVSGPKGMKGGETITDETLAGLTRGQWRHISVENDQVMEIIEQTGKVFDDSVQRLQERFENKVEKLQRGDELPPGVMKMVKVFVAVKRKLQPGDKMAGRHGNKGVISRITPIEDMPYLEDGRNVDIVLNPLGVPSRMNVGQILETHLGWAAAGIGRQIGEMLDRMRAATVEAADKARTAEDLKERLRSIYGEAVYESDIAPMSEAQLMELAGNLRRGIPFATPVFDGAREDDICRMLEAAGLDRSGQSTLIDGRTGEPFDRRVTVGYIYMLKLHHLVDDKIHARSIGPYSLVTQQPLGGKAQFGGQRFGEMEVWALEAYGAAYTLQEMLTVKSDDVSGRTKVYEAIVRGDDNFEAGIPESFNVLVKELRSLGLNVELNQRTY</sequence>
<dbReference type="NCBIfam" id="NF001616">
    <property type="entry name" value="PRK00405.1"/>
    <property type="match status" value="1"/>
</dbReference>
<evidence type="ECO:0000256" key="4">
    <source>
        <dbReference type="ARBA" id="ARBA00023163"/>
    </source>
</evidence>
<proteinExistence type="inferred from homology"/>
<evidence type="ECO:0000256" key="1">
    <source>
        <dbReference type="ARBA" id="ARBA00022478"/>
    </source>
</evidence>
<dbReference type="Gene3D" id="2.30.150.10">
    <property type="entry name" value="DNA-directed RNA polymerase, beta subunit, external 1 domain"/>
    <property type="match status" value="1"/>
</dbReference>
<keyword evidence="1 6" id="KW-0240">DNA-directed RNA polymerase</keyword>
<dbReference type="InterPro" id="IPR010243">
    <property type="entry name" value="RNA_pol_bsu_bac"/>
</dbReference>
<evidence type="ECO:0000256" key="8">
    <source>
        <dbReference type="RuleBase" id="RU363031"/>
    </source>
</evidence>
<dbReference type="InterPro" id="IPR007641">
    <property type="entry name" value="RNA_pol_Rpb2_7"/>
</dbReference>
<dbReference type="GO" id="GO:0003899">
    <property type="term" value="F:DNA-directed RNA polymerase activity"/>
    <property type="evidence" value="ECO:0007669"/>
    <property type="project" value="UniProtKB-EC"/>
</dbReference>
<dbReference type="InterPro" id="IPR007121">
    <property type="entry name" value="RNA_pol_bsu_CS"/>
</dbReference>
<dbReference type="InterPro" id="IPR037033">
    <property type="entry name" value="DNA-dir_RNAP_su2_hyb_sf"/>
</dbReference>
<evidence type="ECO:0000259" key="9">
    <source>
        <dbReference type="Pfam" id="PF00562"/>
    </source>
</evidence>
<dbReference type="InterPro" id="IPR015712">
    <property type="entry name" value="DNA-dir_RNA_pol_su2"/>
</dbReference>
<dbReference type="NCBIfam" id="TIGR02013">
    <property type="entry name" value="rpoB"/>
    <property type="match status" value="1"/>
</dbReference>
<evidence type="ECO:0000313" key="16">
    <source>
        <dbReference type="Proteomes" id="UP001596456"/>
    </source>
</evidence>
<evidence type="ECO:0000259" key="12">
    <source>
        <dbReference type="Pfam" id="PF04563"/>
    </source>
</evidence>
<dbReference type="InterPro" id="IPR007120">
    <property type="entry name" value="DNA-dir_RNAP_su2_dom"/>
</dbReference>
<dbReference type="Pfam" id="PF10385">
    <property type="entry name" value="RNA_pol_Rpb2_45"/>
    <property type="match status" value="1"/>
</dbReference>
<dbReference type="Gene3D" id="2.40.50.100">
    <property type="match status" value="1"/>
</dbReference>
<dbReference type="Pfam" id="PF00562">
    <property type="entry name" value="RNA_pol_Rpb2_6"/>
    <property type="match status" value="1"/>
</dbReference>
<name>A0ABW2KYE4_9PROT</name>
<feature type="domain" description="DNA-directed RNA polymerase beta subunit external 1" evidence="14">
    <location>
        <begin position="624"/>
        <end position="689"/>
    </location>
</feature>
<evidence type="ECO:0000259" key="11">
    <source>
        <dbReference type="Pfam" id="PF04561"/>
    </source>
</evidence>
<comment type="function">
    <text evidence="6 8">DNA-dependent RNA polymerase catalyzes the transcription of DNA into RNA using the four ribonucleoside triphosphates as substrates.</text>
</comment>
<dbReference type="EMBL" id="JBHTCM010000013">
    <property type="protein sequence ID" value="MFC7334206.1"/>
    <property type="molecule type" value="Genomic_DNA"/>
</dbReference>
<dbReference type="EC" id="2.7.7.6" evidence="6 8"/>
<comment type="caution">
    <text evidence="15">The sequence shown here is derived from an EMBL/GenBank/DDBJ whole genome shotgun (WGS) entry which is preliminary data.</text>
</comment>
<evidence type="ECO:0000259" key="13">
    <source>
        <dbReference type="Pfam" id="PF04565"/>
    </source>
</evidence>
<dbReference type="Gene3D" id="2.40.50.150">
    <property type="match status" value="1"/>
</dbReference>
<dbReference type="InterPro" id="IPR019462">
    <property type="entry name" value="DNA-dir_RNA_pol_bsu_external_1"/>
</dbReference>
<dbReference type="CDD" id="cd00653">
    <property type="entry name" value="RNA_pol_B_RPB2"/>
    <property type="match status" value="1"/>
</dbReference>
<keyword evidence="4 6" id="KW-0804">Transcription</keyword>
<dbReference type="InterPro" id="IPR037034">
    <property type="entry name" value="RNA_pol_Rpb2_2_sf"/>
</dbReference>
<reference evidence="16" key="1">
    <citation type="journal article" date="2019" name="Int. J. Syst. Evol. Microbiol.">
        <title>The Global Catalogue of Microorganisms (GCM) 10K type strain sequencing project: providing services to taxonomists for standard genome sequencing and annotation.</title>
        <authorList>
            <consortium name="The Broad Institute Genomics Platform"/>
            <consortium name="The Broad Institute Genome Sequencing Center for Infectious Disease"/>
            <person name="Wu L."/>
            <person name="Ma J."/>
        </authorList>
    </citation>
    <scope>NUCLEOTIDE SEQUENCE [LARGE SCALE GENOMIC DNA]</scope>
    <source>
        <strain evidence="16">CGMCC 1.16275</strain>
    </source>
</reference>
<evidence type="ECO:0000256" key="6">
    <source>
        <dbReference type="HAMAP-Rule" id="MF_01321"/>
    </source>
</evidence>
<feature type="domain" description="RNA polymerase beta subunit protrusion" evidence="12">
    <location>
        <begin position="27"/>
        <end position="530"/>
    </location>
</feature>
<dbReference type="PROSITE" id="PS01166">
    <property type="entry name" value="RNA_POL_BETA"/>
    <property type="match status" value="1"/>
</dbReference>
<accession>A0ABW2KYE4</accession>
<dbReference type="InterPro" id="IPR007645">
    <property type="entry name" value="RNA_pol_Rpb2_3"/>
</dbReference>
<dbReference type="GO" id="GO:0000428">
    <property type="term" value="C:DNA-directed RNA polymerase complex"/>
    <property type="evidence" value="ECO:0007669"/>
    <property type="project" value="UniProtKB-KW"/>
</dbReference>
<feature type="domain" description="RNA polymerase Rpb2" evidence="13">
    <location>
        <begin position="546"/>
        <end position="614"/>
    </location>
</feature>